<keyword evidence="1" id="KW-0175">Coiled coil</keyword>
<protein>
    <recommendedName>
        <fullName evidence="3">POF1B helix-loop-helix domain-containing protein</fullName>
    </recommendedName>
</protein>
<dbReference type="PANTHER" id="PTHR22546:SF0">
    <property type="entry name" value="PROTEIN POF1B"/>
    <property type="match status" value="1"/>
</dbReference>
<feature type="coiled-coil region" evidence="1">
    <location>
        <begin position="323"/>
        <end position="504"/>
    </location>
</feature>
<evidence type="ECO:0000256" key="2">
    <source>
        <dbReference type="SAM" id="MobiDB-lite"/>
    </source>
</evidence>
<gene>
    <name evidence="4" type="ORF">NDU88_002663</name>
</gene>
<feature type="compositionally biased region" description="Polar residues" evidence="2">
    <location>
        <begin position="1"/>
        <end position="21"/>
    </location>
</feature>
<dbReference type="Pfam" id="PF24617">
    <property type="entry name" value="POF1B_HlH"/>
    <property type="match status" value="1"/>
</dbReference>
<sequence>MSTSSSGHWPSAENGTYTSSYGDRDNVFYERVMTYPVSKMVQVMEPGSPLSPRPMSPYQTVMYTTEQQAQQPQYIQEIQPPYSPTPFTQSGTIRRYIMQNQEQELQAPFQQGTIRRYYVQNAEPQSPFLKGANYIPGNNVIYEKTITRLDAPPSTEQVNQEKHIHVTTGVSVNEVHENVQQQRTGSYQSSEQEFVFENTTQITERKNSNQSLQQQKTELDFGTDKMDSRYFGELLAELSRKNNDLYSYLQQHVEKIGGRKHLGSTTEQLEDIESLIPKGVSELTKQQIRYLLQMRQTSDKSMRLVLSTFSTLREDLGHLQGDLTKLETDKSLLEKDLEFKETQVKEYEVLLASLRESNRQQQQALKENGLKIRRLEEQILLLKNADADKDYRLKELEFSKRALEQESDNLRLQISETCSSPTIVKETEKISKHYMEMLASLREEKDKEIQKLRTQISNIQHDASSSEGSSRDLQMRIIELTSTLQRTELLVKKQQEELFRLRQERESSKGGVTKAIITKKYRNQYPILGLLSDYNATSPIKDTQTIVFERTGEMWKQEYFTTP</sequence>
<name>A0AAV7VDY0_PLEWA</name>
<evidence type="ECO:0000256" key="1">
    <source>
        <dbReference type="SAM" id="Coils"/>
    </source>
</evidence>
<dbReference type="GO" id="GO:0051015">
    <property type="term" value="F:actin filament binding"/>
    <property type="evidence" value="ECO:0007669"/>
    <property type="project" value="TreeGrafter"/>
</dbReference>
<dbReference type="InterPro" id="IPR026186">
    <property type="entry name" value="POF1B"/>
</dbReference>
<reference evidence="4" key="1">
    <citation type="journal article" date="2022" name="bioRxiv">
        <title>Sequencing and chromosome-scale assembly of the giantPleurodeles waltlgenome.</title>
        <authorList>
            <person name="Brown T."/>
            <person name="Elewa A."/>
            <person name="Iarovenko S."/>
            <person name="Subramanian E."/>
            <person name="Araus A.J."/>
            <person name="Petzold A."/>
            <person name="Susuki M."/>
            <person name="Suzuki K.-i.T."/>
            <person name="Hayashi T."/>
            <person name="Toyoda A."/>
            <person name="Oliveira C."/>
            <person name="Osipova E."/>
            <person name="Leigh N.D."/>
            <person name="Simon A."/>
            <person name="Yun M.H."/>
        </authorList>
    </citation>
    <scope>NUCLEOTIDE SEQUENCE</scope>
    <source>
        <strain evidence="4">20211129_DDA</strain>
        <tissue evidence="4">Liver</tissue>
    </source>
</reference>
<dbReference type="Proteomes" id="UP001066276">
    <property type="component" value="Chromosome 2_1"/>
</dbReference>
<dbReference type="GO" id="GO:0005912">
    <property type="term" value="C:adherens junction"/>
    <property type="evidence" value="ECO:0007669"/>
    <property type="project" value="TreeGrafter"/>
</dbReference>
<dbReference type="GO" id="GO:0003382">
    <property type="term" value="P:epithelial cell morphogenesis"/>
    <property type="evidence" value="ECO:0007669"/>
    <property type="project" value="TreeGrafter"/>
</dbReference>
<dbReference type="GO" id="GO:0007015">
    <property type="term" value="P:actin filament organization"/>
    <property type="evidence" value="ECO:0007669"/>
    <property type="project" value="TreeGrafter"/>
</dbReference>
<feature type="domain" description="POF1B helix-loop-helix" evidence="3">
    <location>
        <begin position="229"/>
        <end position="309"/>
    </location>
</feature>
<dbReference type="InterPro" id="IPR056240">
    <property type="entry name" value="POF1B_HlH"/>
</dbReference>
<evidence type="ECO:0000259" key="3">
    <source>
        <dbReference type="Pfam" id="PF24617"/>
    </source>
</evidence>
<organism evidence="4 5">
    <name type="scientific">Pleurodeles waltl</name>
    <name type="common">Iberian ribbed newt</name>
    <dbReference type="NCBI Taxonomy" id="8319"/>
    <lineage>
        <taxon>Eukaryota</taxon>
        <taxon>Metazoa</taxon>
        <taxon>Chordata</taxon>
        <taxon>Craniata</taxon>
        <taxon>Vertebrata</taxon>
        <taxon>Euteleostomi</taxon>
        <taxon>Amphibia</taxon>
        <taxon>Batrachia</taxon>
        <taxon>Caudata</taxon>
        <taxon>Salamandroidea</taxon>
        <taxon>Salamandridae</taxon>
        <taxon>Pleurodelinae</taxon>
        <taxon>Pleurodeles</taxon>
    </lineage>
</organism>
<dbReference type="GO" id="GO:0070830">
    <property type="term" value="P:bicellular tight junction assembly"/>
    <property type="evidence" value="ECO:0007669"/>
    <property type="project" value="TreeGrafter"/>
</dbReference>
<comment type="caution">
    <text evidence="4">The sequence shown here is derived from an EMBL/GenBank/DDBJ whole genome shotgun (WGS) entry which is preliminary data.</text>
</comment>
<dbReference type="EMBL" id="JANPWB010000003">
    <property type="protein sequence ID" value="KAJ1198824.1"/>
    <property type="molecule type" value="Genomic_DNA"/>
</dbReference>
<dbReference type="AlphaFoldDB" id="A0AAV7VDY0"/>
<evidence type="ECO:0000313" key="4">
    <source>
        <dbReference type="EMBL" id="KAJ1198824.1"/>
    </source>
</evidence>
<proteinExistence type="predicted"/>
<dbReference type="GO" id="GO:0005923">
    <property type="term" value="C:bicellular tight junction"/>
    <property type="evidence" value="ECO:0007669"/>
    <property type="project" value="TreeGrafter"/>
</dbReference>
<evidence type="ECO:0000313" key="5">
    <source>
        <dbReference type="Proteomes" id="UP001066276"/>
    </source>
</evidence>
<feature type="region of interest" description="Disordered" evidence="2">
    <location>
        <begin position="1"/>
        <end position="22"/>
    </location>
</feature>
<dbReference type="PANTHER" id="PTHR22546">
    <property type="entry name" value="PREMATURE OVARIAN FAILURE, 1B"/>
    <property type="match status" value="1"/>
</dbReference>
<keyword evidence="5" id="KW-1185">Reference proteome</keyword>
<accession>A0AAV7VDY0</accession>
<dbReference type="GO" id="GO:0005884">
    <property type="term" value="C:actin filament"/>
    <property type="evidence" value="ECO:0007669"/>
    <property type="project" value="TreeGrafter"/>
</dbReference>